<comment type="caution">
    <text evidence="3">The sequence shown here is derived from an EMBL/GenBank/DDBJ whole genome shotgun (WGS) entry which is preliminary data.</text>
</comment>
<dbReference type="InterPro" id="IPR011706">
    <property type="entry name" value="Cu-oxidase_C"/>
</dbReference>
<dbReference type="CDD" id="cd04202">
    <property type="entry name" value="CuRO_D2_2dMcoN_like"/>
    <property type="match status" value="1"/>
</dbReference>
<accession>A0A1S8AVW1</accession>
<proteinExistence type="predicted"/>
<dbReference type="SUPFAM" id="SSF49503">
    <property type="entry name" value="Cupredoxins"/>
    <property type="match status" value="1"/>
</dbReference>
<gene>
    <name evidence="3" type="ORF">A6E15_08140</name>
</gene>
<dbReference type="Proteomes" id="UP000189370">
    <property type="component" value="Unassembled WGS sequence"/>
</dbReference>
<sequence>MEMDGIFGVDPKEYEPADKEYFFTLKDWDSRVNRQFAGEDVDDSPRNRNPDAFTIDGKSPPRTLHPGEGSPIIVDRGDTVRLHMVNAGYMSHPMHTHNHRFRPVEKDGGQIADAAQYEEDVTNIAPAERHTIEFEVTADRGRSPWLRSPVETERRFLVPSPTARTGLETLFSVCLVPR</sequence>
<dbReference type="GO" id="GO:0005507">
    <property type="term" value="F:copper ion binding"/>
    <property type="evidence" value="ECO:0007669"/>
    <property type="project" value="InterPro"/>
</dbReference>
<name>A0A1S8AVW1_9EURY</name>
<dbReference type="Gene3D" id="2.60.40.420">
    <property type="entry name" value="Cupredoxins - blue copper proteins"/>
    <property type="match status" value="1"/>
</dbReference>
<dbReference type="InterPro" id="IPR008972">
    <property type="entry name" value="Cupredoxin"/>
</dbReference>
<dbReference type="STRING" id="301967.A6E15_08140"/>
<protein>
    <recommendedName>
        <fullName evidence="2">Plastocyanin-like domain-containing protein</fullName>
    </recommendedName>
</protein>
<evidence type="ECO:0000313" key="4">
    <source>
        <dbReference type="Proteomes" id="UP000189370"/>
    </source>
</evidence>
<reference evidence="4" key="1">
    <citation type="submission" date="2016-04" db="EMBL/GenBank/DDBJ databases">
        <authorList>
            <person name="Chen S.-C."/>
            <person name="Lai M.-C."/>
        </authorList>
    </citation>
    <scope>NUCLEOTIDE SEQUENCE [LARGE SCALE GENOMIC DNA]</scope>
    <source>
        <strain evidence="4">AB14</strain>
    </source>
</reference>
<organism evidence="3 4">
    <name type="scientific">Natrinema saccharevitans</name>
    <dbReference type="NCBI Taxonomy" id="301967"/>
    <lineage>
        <taxon>Archaea</taxon>
        <taxon>Methanobacteriati</taxon>
        <taxon>Methanobacteriota</taxon>
        <taxon>Stenosarchaea group</taxon>
        <taxon>Halobacteria</taxon>
        <taxon>Halobacteriales</taxon>
        <taxon>Natrialbaceae</taxon>
        <taxon>Natrinema</taxon>
    </lineage>
</organism>
<dbReference type="EMBL" id="LWLN01000001">
    <property type="protein sequence ID" value="OLZ40963.1"/>
    <property type="molecule type" value="Genomic_DNA"/>
</dbReference>
<evidence type="ECO:0000256" key="1">
    <source>
        <dbReference type="SAM" id="MobiDB-lite"/>
    </source>
</evidence>
<dbReference type="AlphaFoldDB" id="A0A1S8AVW1"/>
<feature type="region of interest" description="Disordered" evidence="1">
    <location>
        <begin position="36"/>
        <end position="70"/>
    </location>
</feature>
<dbReference type="GO" id="GO:0016491">
    <property type="term" value="F:oxidoreductase activity"/>
    <property type="evidence" value="ECO:0007669"/>
    <property type="project" value="InterPro"/>
</dbReference>
<dbReference type="Pfam" id="PF07731">
    <property type="entry name" value="Cu-oxidase_2"/>
    <property type="match status" value="1"/>
</dbReference>
<evidence type="ECO:0000313" key="3">
    <source>
        <dbReference type="EMBL" id="OLZ40963.1"/>
    </source>
</evidence>
<keyword evidence="4" id="KW-1185">Reference proteome</keyword>
<evidence type="ECO:0000259" key="2">
    <source>
        <dbReference type="Pfam" id="PF07731"/>
    </source>
</evidence>
<feature type="domain" description="Plastocyanin-like" evidence="2">
    <location>
        <begin position="49"/>
        <end position="137"/>
    </location>
</feature>